<evidence type="ECO:0000256" key="5">
    <source>
        <dbReference type="ARBA" id="ARBA00023136"/>
    </source>
</evidence>
<dbReference type="Proteomes" id="UP001304125">
    <property type="component" value="Chromosome"/>
</dbReference>
<comment type="similarity">
    <text evidence="2">Belongs to the LemA family.</text>
</comment>
<protein>
    <submittedName>
        <fullName evidence="7">LemA family protein</fullName>
    </submittedName>
</protein>
<evidence type="ECO:0000256" key="1">
    <source>
        <dbReference type="ARBA" id="ARBA00004167"/>
    </source>
</evidence>
<dbReference type="Gene3D" id="1.20.1440.20">
    <property type="entry name" value="LemA-like domain"/>
    <property type="match status" value="1"/>
</dbReference>
<evidence type="ECO:0000313" key="7">
    <source>
        <dbReference type="EMBL" id="WNM24678.1"/>
    </source>
</evidence>
<dbReference type="EMBL" id="CP134879">
    <property type="protein sequence ID" value="WNM24678.1"/>
    <property type="molecule type" value="Genomic_DNA"/>
</dbReference>
<dbReference type="Pfam" id="PF04011">
    <property type="entry name" value="LemA"/>
    <property type="match status" value="1"/>
</dbReference>
<gene>
    <name evidence="7" type="ORF">RN606_00590</name>
</gene>
<dbReference type="PANTHER" id="PTHR34478:SF1">
    <property type="entry name" value="PROTEIN LEMA"/>
    <property type="match status" value="1"/>
</dbReference>
<comment type="subcellular location">
    <subcellularLocation>
        <location evidence="1">Membrane</location>
        <topology evidence="1">Single-pass membrane protein</topology>
    </subcellularLocation>
</comment>
<dbReference type="GO" id="GO:0016020">
    <property type="term" value="C:membrane"/>
    <property type="evidence" value="ECO:0007669"/>
    <property type="project" value="UniProtKB-SubCell"/>
</dbReference>
<dbReference type="PANTHER" id="PTHR34478">
    <property type="entry name" value="PROTEIN LEMA"/>
    <property type="match status" value="1"/>
</dbReference>
<feature type="transmembrane region" description="Helical" evidence="6">
    <location>
        <begin position="6"/>
        <end position="27"/>
    </location>
</feature>
<evidence type="ECO:0000313" key="8">
    <source>
        <dbReference type="Proteomes" id="UP001304125"/>
    </source>
</evidence>
<dbReference type="RefSeq" id="WP_313498768.1">
    <property type="nucleotide sequence ID" value="NZ_CP134879.1"/>
</dbReference>
<keyword evidence="8" id="KW-1185">Reference proteome</keyword>
<evidence type="ECO:0000256" key="6">
    <source>
        <dbReference type="SAM" id="Phobius"/>
    </source>
</evidence>
<dbReference type="SUPFAM" id="SSF140478">
    <property type="entry name" value="LemA-like"/>
    <property type="match status" value="1"/>
</dbReference>
<name>A0AA96F6D8_9MICO</name>
<keyword evidence="5 6" id="KW-0472">Membrane</keyword>
<evidence type="ECO:0000256" key="2">
    <source>
        <dbReference type="ARBA" id="ARBA00008854"/>
    </source>
</evidence>
<accession>A0AA96F6D8</accession>
<keyword evidence="3 6" id="KW-0812">Transmembrane</keyword>
<keyword evidence="4 6" id="KW-1133">Transmembrane helix</keyword>
<dbReference type="InterPro" id="IPR023353">
    <property type="entry name" value="LemA-like_dom_sf"/>
</dbReference>
<reference evidence="7 8" key="1">
    <citation type="submission" date="2023-09" db="EMBL/GenBank/DDBJ databases">
        <title>Demequina sp. a novel bacteria isolated from Capsicum annuum.</title>
        <authorList>
            <person name="Humaira Z."/>
            <person name="Lee J."/>
            <person name="Cho D."/>
        </authorList>
    </citation>
    <scope>NUCLEOTIDE SEQUENCE [LARGE SCALE GENOMIC DNA]</scope>
    <source>
        <strain evidence="7 8">OYTSA14</strain>
    </source>
</reference>
<evidence type="ECO:0000256" key="4">
    <source>
        <dbReference type="ARBA" id="ARBA00022989"/>
    </source>
</evidence>
<dbReference type="AlphaFoldDB" id="A0AA96F6D8"/>
<sequence>MGPTAGISIALLIILAFVVIVVIWAVAQYNGLVRLRNLVQESWRQIDVELQRRHDLIPNLVETVKGYATHERSTLDEVTEARAVAAAPGSSPAEQAQQENVLTQALGRLFAVAEAYPDLKANQSFLQLQQELTNTEDRVAAGRRFYNANVRTLNTRIETFPTNVLAGMFSFTRSEYFETVEAARQVPGVQF</sequence>
<proteinExistence type="inferred from homology"/>
<dbReference type="InterPro" id="IPR007156">
    <property type="entry name" value="MamQ_LemA"/>
</dbReference>
<organism evidence="7 8">
    <name type="scientific">Demequina capsici</name>
    <dbReference type="NCBI Taxonomy" id="3075620"/>
    <lineage>
        <taxon>Bacteria</taxon>
        <taxon>Bacillati</taxon>
        <taxon>Actinomycetota</taxon>
        <taxon>Actinomycetes</taxon>
        <taxon>Micrococcales</taxon>
        <taxon>Demequinaceae</taxon>
        <taxon>Demequina</taxon>
    </lineage>
</organism>
<evidence type="ECO:0000256" key="3">
    <source>
        <dbReference type="ARBA" id="ARBA00022692"/>
    </source>
</evidence>